<reference evidence="1 2" key="1">
    <citation type="journal article" date="2016" name="Nat. Commun.">
        <title>Thousands of microbial genomes shed light on interconnected biogeochemical processes in an aquifer system.</title>
        <authorList>
            <person name="Anantharaman K."/>
            <person name="Brown C.T."/>
            <person name="Hug L.A."/>
            <person name="Sharon I."/>
            <person name="Castelle C.J."/>
            <person name="Probst A.J."/>
            <person name="Thomas B.C."/>
            <person name="Singh A."/>
            <person name="Wilkins M.J."/>
            <person name="Karaoz U."/>
            <person name="Brodie E.L."/>
            <person name="Williams K.H."/>
            <person name="Hubbard S.S."/>
            <person name="Banfield J.F."/>
        </authorList>
    </citation>
    <scope>NUCLEOTIDE SEQUENCE [LARGE SCALE GENOMIC DNA]</scope>
</reference>
<name>A0A1F4XY48_9BACT</name>
<dbReference type="Proteomes" id="UP000178585">
    <property type="component" value="Unassembled WGS sequence"/>
</dbReference>
<comment type="caution">
    <text evidence="1">The sequence shown here is derived from an EMBL/GenBank/DDBJ whole genome shotgun (WGS) entry which is preliminary data.</text>
</comment>
<dbReference type="EMBL" id="MEWZ01000018">
    <property type="protein sequence ID" value="OGC86637.1"/>
    <property type="molecule type" value="Genomic_DNA"/>
</dbReference>
<gene>
    <name evidence="1" type="ORF">A2949_00050</name>
</gene>
<evidence type="ECO:0000313" key="2">
    <source>
        <dbReference type="Proteomes" id="UP000178585"/>
    </source>
</evidence>
<dbReference type="AlphaFoldDB" id="A0A1F4XY48"/>
<accession>A0A1F4XY48</accession>
<organism evidence="1 2">
    <name type="scientific">Candidatus Adlerbacteria bacterium RIFCSPLOWO2_01_FULL_54_21b</name>
    <dbReference type="NCBI Taxonomy" id="1797245"/>
    <lineage>
        <taxon>Bacteria</taxon>
        <taxon>Candidatus Adleribacteriota</taxon>
    </lineage>
</organism>
<proteinExistence type="predicted"/>
<protein>
    <submittedName>
        <fullName evidence="1">Uncharacterized protein</fullName>
    </submittedName>
</protein>
<sequence length="137" mass="15535">MSRFDGYTGHLFEEETLGKCLATHRGHLQWHEAMEVVRKNQPRVKTPVAARLEQEVRSQAGVAVVFYTAVRSTLDRKHSIDAFFEFRGVVVTIDLTMNDDKDACKADLLVVKEEIANLPVLAGRIARELKSRLSRRA</sequence>
<evidence type="ECO:0000313" key="1">
    <source>
        <dbReference type="EMBL" id="OGC86637.1"/>
    </source>
</evidence>
<dbReference type="STRING" id="1797245.A2949_00050"/>